<evidence type="ECO:0000313" key="1">
    <source>
        <dbReference type="EMBL" id="KAI5659131.1"/>
    </source>
</evidence>
<sequence>MSRQTVGRFERKILDRGGGRAVRERGIGSSRGAGTTHHGVGPMRMGEKGSRALHTAGFIAFYTDGSTESRTVGSIDSSAAGTPIQTQVPATQTQVPDSSTSPDSSSASTIQPSLSMALSTDPTAWKPPPGNTRQLLTLNVNRYLARVVHGPYHVGLRSHRLSVTCGGKSFRCVWDSSLSMTNMRHAWEVKQEDLTEKFSKSRHLEELHKHQSRDKKGQYVDFHSEKFWKAEEEAAATGIPLLDDLQLMAGVFGGLDRSRFY</sequence>
<accession>A0ACC0AI14</accession>
<gene>
    <name evidence="1" type="ORF">M9H77_27924</name>
</gene>
<keyword evidence="2" id="KW-1185">Reference proteome</keyword>
<organism evidence="1 2">
    <name type="scientific">Catharanthus roseus</name>
    <name type="common">Madagascar periwinkle</name>
    <name type="synonym">Vinca rosea</name>
    <dbReference type="NCBI Taxonomy" id="4058"/>
    <lineage>
        <taxon>Eukaryota</taxon>
        <taxon>Viridiplantae</taxon>
        <taxon>Streptophyta</taxon>
        <taxon>Embryophyta</taxon>
        <taxon>Tracheophyta</taxon>
        <taxon>Spermatophyta</taxon>
        <taxon>Magnoliopsida</taxon>
        <taxon>eudicotyledons</taxon>
        <taxon>Gunneridae</taxon>
        <taxon>Pentapetalae</taxon>
        <taxon>asterids</taxon>
        <taxon>lamiids</taxon>
        <taxon>Gentianales</taxon>
        <taxon>Apocynaceae</taxon>
        <taxon>Rauvolfioideae</taxon>
        <taxon>Vinceae</taxon>
        <taxon>Catharanthinae</taxon>
        <taxon>Catharanthus</taxon>
    </lineage>
</organism>
<name>A0ACC0AI14_CATRO</name>
<comment type="caution">
    <text evidence="1">The sequence shown here is derived from an EMBL/GenBank/DDBJ whole genome shotgun (WGS) entry which is preliminary data.</text>
</comment>
<protein>
    <submittedName>
        <fullName evidence="1">Uncharacterized protein</fullName>
    </submittedName>
</protein>
<dbReference type="Proteomes" id="UP001060085">
    <property type="component" value="Linkage Group LG06"/>
</dbReference>
<proteinExistence type="predicted"/>
<dbReference type="EMBL" id="CM044706">
    <property type="protein sequence ID" value="KAI5659131.1"/>
    <property type="molecule type" value="Genomic_DNA"/>
</dbReference>
<evidence type="ECO:0000313" key="2">
    <source>
        <dbReference type="Proteomes" id="UP001060085"/>
    </source>
</evidence>
<reference evidence="2" key="1">
    <citation type="journal article" date="2023" name="Nat. Plants">
        <title>Single-cell RNA sequencing provides a high-resolution roadmap for understanding the multicellular compartmentation of specialized metabolism.</title>
        <authorList>
            <person name="Sun S."/>
            <person name="Shen X."/>
            <person name="Li Y."/>
            <person name="Li Y."/>
            <person name="Wang S."/>
            <person name="Li R."/>
            <person name="Zhang H."/>
            <person name="Shen G."/>
            <person name="Guo B."/>
            <person name="Wei J."/>
            <person name="Xu J."/>
            <person name="St-Pierre B."/>
            <person name="Chen S."/>
            <person name="Sun C."/>
        </authorList>
    </citation>
    <scope>NUCLEOTIDE SEQUENCE [LARGE SCALE GENOMIC DNA]</scope>
</reference>